<evidence type="ECO:0000313" key="3">
    <source>
        <dbReference type="Proteomes" id="UP001501508"/>
    </source>
</evidence>
<feature type="signal peptide" evidence="1">
    <location>
        <begin position="1"/>
        <end position="24"/>
    </location>
</feature>
<keyword evidence="3" id="KW-1185">Reference proteome</keyword>
<evidence type="ECO:0000256" key="1">
    <source>
        <dbReference type="SAM" id="SignalP"/>
    </source>
</evidence>
<organism evidence="2 3">
    <name type="scientific">Ravibacter arvi</name>
    <dbReference type="NCBI Taxonomy" id="2051041"/>
    <lineage>
        <taxon>Bacteria</taxon>
        <taxon>Pseudomonadati</taxon>
        <taxon>Bacteroidota</taxon>
        <taxon>Cytophagia</taxon>
        <taxon>Cytophagales</taxon>
        <taxon>Spirosomataceae</taxon>
        <taxon>Ravibacter</taxon>
    </lineage>
</organism>
<proteinExistence type="predicted"/>
<gene>
    <name evidence="2" type="ORF">GCM10023091_05250</name>
</gene>
<evidence type="ECO:0000313" key="2">
    <source>
        <dbReference type="EMBL" id="GAA4432709.1"/>
    </source>
</evidence>
<accession>A0ABP8LQ96</accession>
<dbReference type="Proteomes" id="UP001501508">
    <property type="component" value="Unassembled WGS sequence"/>
</dbReference>
<reference evidence="3" key="1">
    <citation type="journal article" date="2019" name="Int. J. Syst. Evol. Microbiol.">
        <title>The Global Catalogue of Microorganisms (GCM) 10K type strain sequencing project: providing services to taxonomists for standard genome sequencing and annotation.</title>
        <authorList>
            <consortium name="The Broad Institute Genomics Platform"/>
            <consortium name="The Broad Institute Genome Sequencing Center for Infectious Disease"/>
            <person name="Wu L."/>
            <person name="Ma J."/>
        </authorList>
    </citation>
    <scope>NUCLEOTIDE SEQUENCE [LARGE SCALE GENOMIC DNA]</scope>
    <source>
        <strain evidence="3">JCM 31920</strain>
    </source>
</reference>
<dbReference type="EMBL" id="BAABEY010000002">
    <property type="protein sequence ID" value="GAA4432709.1"/>
    <property type="molecule type" value="Genomic_DNA"/>
</dbReference>
<feature type="chain" id="PRO_5046067706" evidence="1">
    <location>
        <begin position="25"/>
        <end position="542"/>
    </location>
</feature>
<comment type="caution">
    <text evidence="2">The sequence shown here is derived from an EMBL/GenBank/DDBJ whole genome shotgun (WGS) entry which is preliminary data.</text>
</comment>
<protein>
    <submittedName>
        <fullName evidence="2">Uncharacterized protein</fullName>
    </submittedName>
</protein>
<keyword evidence="1" id="KW-0732">Signal</keyword>
<sequence length="542" mass="59266">MLRSFTKKLAGVLLFLLAFNTSHAQEACDSPGGGCDTVGIQHKVSPWRIGGFLGPGFAYCGSWANTFPLKEARDKTLFNGWGITGNINADYFFTKRPEAQFKFGVGATFGAQHFFTRPGFDEFVDEHLATYQLTRSDAEVKKSSSEDFYLVLGPVISWHFTKSRRSPFLEAAAKVGLFRTTPASITIRDEGPSSSNDPRIAYYAVSPNASRYHFGGLASLGVFFPLKNPTWALGVQAQGYRTKVSYDMQWPKPGTPLMISRYMREHGGFNAGVAIRKTFEYDVPVKKDPTAGLTCITPTLSLTSGNSSVIGKYFTGKEANCEPIVASWTSSLDPVMADSLNQTFTARIHQLNNGEDKIIAEAICQKDTELAFPTSYLNSAGCPVDGQYYVTVQSHQSSACSACVSQVAASGFAALKADTVKITEEVCVCVKKIEISSVRRVTSTIKKWAKSENCADCICPVESKVTRNKKIILHKSEAKDCDEFKTIEEVLAKVKAPKWAKNVTIDIETTSYGNACPETGVKKTSYKATVNSDGTIIYQGVK</sequence>
<name>A0ABP8LQ96_9BACT</name>